<organism evidence="3 4">
    <name type="scientific">Scyliorhinus torazame</name>
    <name type="common">Cloudy catshark</name>
    <name type="synonym">Catulus torazame</name>
    <dbReference type="NCBI Taxonomy" id="75743"/>
    <lineage>
        <taxon>Eukaryota</taxon>
        <taxon>Metazoa</taxon>
        <taxon>Chordata</taxon>
        <taxon>Craniata</taxon>
        <taxon>Vertebrata</taxon>
        <taxon>Chondrichthyes</taxon>
        <taxon>Elasmobranchii</taxon>
        <taxon>Galeomorphii</taxon>
        <taxon>Galeoidea</taxon>
        <taxon>Carcharhiniformes</taxon>
        <taxon>Scyliorhinidae</taxon>
        <taxon>Scyliorhinus</taxon>
    </lineage>
</organism>
<feature type="region of interest" description="Disordered" evidence="2">
    <location>
        <begin position="1"/>
        <end position="43"/>
    </location>
</feature>
<evidence type="ECO:0000256" key="1">
    <source>
        <dbReference type="SAM" id="Coils"/>
    </source>
</evidence>
<keyword evidence="1" id="KW-0175">Coiled coil</keyword>
<evidence type="ECO:0000313" key="3">
    <source>
        <dbReference type="EMBL" id="GCB61121.1"/>
    </source>
</evidence>
<name>A0A401NJP3_SCYTO</name>
<gene>
    <name evidence="3" type="ORF">scyTo_0012858</name>
</gene>
<feature type="coiled-coil region" evidence="1">
    <location>
        <begin position="121"/>
        <end position="169"/>
    </location>
</feature>
<dbReference type="OrthoDB" id="8750280at2759"/>
<dbReference type="OMA" id="VQTDMSI"/>
<dbReference type="Proteomes" id="UP000288216">
    <property type="component" value="Unassembled WGS sequence"/>
</dbReference>
<feature type="compositionally biased region" description="Polar residues" evidence="2">
    <location>
        <begin position="253"/>
        <end position="271"/>
    </location>
</feature>
<reference evidence="3 4" key="1">
    <citation type="journal article" date="2018" name="Nat. Ecol. Evol.">
        <title>Shark genomes provide insights into elasmobranch evolution and the origin of vertebrates.</title>
        <authorList>
            <person name="Hara Y"/>
            <person name="Yamaguchi K"/>
            <person name="Onimaru K"/>
            <person name="Kadota M"/>
            <person name="Koyanagi M"/>
            <person name="Keeley SD"/>
            <person name="Tatsumi K"/>
            <person name="Tanaka K"/>
            <person name="Motone F"/>
            <person name="Kageyama Y"/>
            <person name="Nozu R"/>
            <person name="Adachi N"/>
            <person name="Nishimura O"/>
            <person name="Nakagawa R"/>
            <person name="Tanegashima C"/>
            <person name="Kiyatake I"/>
            <person name="Matsumoto R"/>
            <person name="Murakumo K"/>
            <person name="Nishida K"/>
            <person name="Terakita A"/>
            <person name="Kuratani S"/>
            <person name="Sato K"/>
            <person name="Hyodo S Kuraku.S."/>
        </authorList>
    </citation>
    <scope>NUCLEOTIDE SEQUENCE [LARGE SCALE GENOMIC DNA]</scope>
</reference>
<comment type="caution">
    <text evidence="3">The sequence shown here is derived from an EMBL/GenBank/DDBJ whole genome shotgun (WGS) entry which is preliminary data.</text>
</comment>
<evidence type="ECO:0000313" key="4">
    <source>
        <dbReference type="Proteomes" id="UP000288216"/>
    </source>
</evidence>
<protein>
    <submittedName>
        <fullName evidence="3">Uncharacterized protein</fullName>
    </submittedName>
</protein>
<keyword evidence="4" id="KW-1185">Reference proteome</keyword>
<feature type="region of interest" description="Disordered" evidence="2">
    <location>
        <begin position="250"/>
        <end position="271"/>
    </location>
</feature>
<proteinExistence type="predicted"/>
<dbReference type="AlphaFoldDB" id="A0A401NJP3"/>
<feature type="compositionally biased region" description="Basic and acidic residues" evidence="2">
    <location>
        <begin position="17"/>
        <end position="43"/>
    </location>
</feature>
<dbReference type="STRING" id="75743.A0A401NJP3"/>
<accession>A0A401NJP3</accession>
<evidence type="ECO:0000256" key="2">
    <source>
        <dbReference type="SAM" id="MobiDB-lite"/>
    </source>
</evidence>
<sequence length="271" mass="31302">MSGSKAEPRLSVPHTDSLTKSEIKRLLQKYKRERDEATRRGEVSRDKLHAIEAATRAQIRELKEKVNTLNSENKSLNKTIKKLQPELQLDGSTRLRSKLTREVVRELKERAEQGKMLLQGNTRLNQQIEQLLADLAQAEGARKLLEDSLQVAQSRVKSLTQENERVLKLWQEGQIEREQALRINRFFRQSLFNKPKSCLTLDKCIQTIASIPISRRFQKRNTEGIVKQRELHQQTMKMKQKFVNRVSVIPQENRGSNSAKSSPSICRISPN</sequence>
<dbReference type="EMBL" id="BFAA01006351">
    <property type="protein sequence ID" value="GCB61121.1"/>
    <property type="molecule type" value="Genomic_DNA"/>
</dbReference>